<dbReference type="SUPFAM" id="SSF56645">
    <property type="entry name" value="Acyl-CoA dehydrogenase NM domain-like"/>
    <property type="match status" value="1"/>
</dbReference>
<comment type="cofactor">
    <cofactor evidence="1 6">
        <name>FAD</name>
        <dbReference type="ChEBI" id="CHEBI:57692"/>
    </cofactor>
</comment>
<protein>
    <submittedName>
        <fullName evidence="10">Alkylation response protein AidB-like acyl-CoA dehydrogenase</fullName>
    </submittedName>
</protein>
<keyword evidence="11" id="KW-1185">Reference proteome</keyword>
<dbReference type="Pfam" id="PF02770">
    <property type="entry name" value="Acyl-CoA_dh_M"/>
    <property type="match status" value="1"/>
</dbReference>
<keyword evidence="3 6" id="KW-0285">Flavoprotein</keyword>
<keyword evidence="5 6" id="KW-0560">Oxidoreductase</keyword>
<feature type="domain" description="Acyl-CoA oxidase/dehydrogenase middle" evidence="8">
    <location>
        <begin position="122"/>
        <end position="218"/>
    </location>
</feature>
<dbReference type="InterPro" id="IPR037069">
    <property type="entry name" value="AcylCoA_DH/ox_N_sf"/>
</dbReference>
<comment type="similarity">
    <text evidence="2 6">Belongs to the acyl-CoA dehydrogenase family.</text>
</comment>
<feature type="domain" description="Acyl-CoA dehydrogenase/oxidase C-terminal" evidence="7">
    <location>
        <begin position="230"/>
        <end position="382"/>
    </location>
</feature>
<evidence type="ECO:0000256" key="6">
    <source>
        <dbReference type="RuleBase" id="RU362125"/>
    </source>
</evidence>
<accession>A0ABR6NBU2</accession>
<organism evidence="10 11">
    <name type="scientific">Sphingobium lignivorans</name>
    <dbReference type="NCBI Taxonomy" id="2735886"/>
    <lineage>
        <taxon>Bacteria</taxon>
        <taxon>Pseudomonadati</taxon>
        <taxon>Pseudomonadota</taxon>
        <taxon>Alphaproteobacteria</taxon>
        <taxon>Sphingomonadales</taxon>
        <taxon>Sphingomonadaceae</taxon>
        <taxon>Sphingobium</taxon>
    </lineage>
</organism>
<dbReference type="Proteomes" id="UP001138540">
    <property type="component" value="Unassembled WGS sequence"/>
</dbReference>
<dbReference type="InterPro" id="IPR009075">
    <property type="entry name" value="AcylCo_DH/oxidase_C"/>
</dbReference>
<evidence type="ECO:0000256" key="1">
    <source>
        <dbReference type="ARBA" id="ARBA00001974"/>
    </source>
</evidence>
<dbReference type="Gene3D" id="1.10.540.10">
    <property type="entry name" value="Acyl-CoA dehydrogenase/oxidase, N-terminal domain"/>
    <property type="match status" value="1"/>
</dbReference>
<evidence type="ECO:0000256" key="3">
    <source>
        <dbReference type="ARBA" id="ARBA00022630"/>
    </source>
</evidence>
<dbReference type="InterPro" id="IPR009100">
    <property type="entry name" value="AcylCoA_DH/oxidase_NM_dom_sf"/>
</dbReference>
<evidence type="ECO:0000256" key="5">
    <source>
        <dbReference type="ARBA" id="ARBA00023002"/>
    </source>
</evidence>
<dbReference type="InterPro" id="IPR006091">
    <property type="entry name" value="Acyl-CoA_Oxase/DH_mid-dom"/>
</dbReference>
<evidence type="ECO:0000313" key="11">
    <source>
        <dbReference type="Proteomes" id="UP001138540"/>
    </source>
</evidence>
<dbReference type="Gene3D" id="2.40.110.10">
    <property type="entry name" value="Butyryl-CoA Dehydrogenase, subunit A, domain 2"/>
    <property type="match status" value="1"/>
</dbReference>
<dbReference type="InterPro" id="IPR036250">
    <property type="entry name" value="AcylCo_DH-like_C"/>
</dbReference>
<dbReference type="SUPFAM" id="SSF47203">
    <property type="entry name" value="Acyl-CoA dehydrogenase C-terminal domain-like"/>
    <property type="match status" value="1"/>
</dbReference>
<dbReference type="Gene3D" id="1.20.140.10">
    <property type="entry name" value="Butyryl-CoA Dehydrogenase, subunit A, domain 3"/>
    <property type="match status" value="1"/>
</dbReference>
<reference evidence="10 11" key="1">
    <citation type="submission" date="2020-08" db="EMBL/GenBank/DDBJ databases">
        <title>Exploring microbial biodiversity for novel pathways involved in the catabolism of aromatic compounds derived from lignin.</title>
        <authorList>
            <person name="Elkins J."/>
        </authorList>
    </citation>
    <scope>NUCLEOTIDE SEQUENCE [LARGE SCALE GENOMIC DNA]</scope>
    <source>
        <strain evidence="10 11">B1D3A</strain>
    </source>
</reference>
<dbReference type="EMBL" id="JACHKA010000001">
    <property type="protein sequence ID" value="MBB5984763.1"/>
    <property type="molecule type" value="Genomic_DNA"/>
</dbReference>
<comment type="caution">
    <text evidence="10">The sequence shown here is derived from an EMBL/GenBank/DDBJ whole genome shotgun (WGS) entry which is preliminary data.</text>
</comment>
<evidence type="ECO:0000259" key="9">
    <source>
        <dbReference type="Pfam" id="PF02771"/>
    </source>
</evidence>
<dbReference type="InterPro" id="IPR052161">
    <property type="entry name" value="Mycobact_Acyl-CoA_DH"/>
</dbReference>
<sequence>MFTAQEQEFAEEVRQFVRSHCPAEVRAKVSEAAGITAAERQAWHRALHARGWAAPHWPLEHGGTGWSAIQCYIFAETLAEEGAPDLGSFGLKMLGPTLMHYGTQAQKSRYLPRILSGEDIWCQGFSEPGAGSDLASLKTRAELVDDHWVVNGQKMWTTMAHEANMMFALVRTDPAAPKPQMGISMLLIDLANTPGIDIRPIILLNGERTTNEVFFDNVKVPAANLVGEANKGWTYSRVVLGNERLSIARIGINRRQLARLKRIAGEQGLTASPTFRARIAEAEIELAAIEALAMGMLARVRAGFVPGIEANMLKIRGSELQQRLTRLLVEAAGRSAARHGAEARDPDRPWAHRLFKNHFDTRVVSIYGGSNEIQRNIIAKTLGLGGGK</sequence>
<gene>
    <name evidence="10" type="ORF">HNP60_000737</name>
</gene>
<dbReference type="InterPro" id="IPR013786">
    <property type="entry name" value="AcylCoA_DH/ox_N"/>
</dbReference>
<dbReference type="Pfam" id="PF02771">
    <property type="entry name" value="Acyl-CoA_dh_N"/>
    <property type="match status" value="1"/>
</dbReference>
<evidence type="ECO:0000313" key="10">
    <source>
        <dbReference type="EMBL" id="MBB5984763.1"/>
    </source>
</evidence>
<evidence type="ECO:0000259" key="8">
    <source>
        <dbReference type="Pfam" id="PF02770"/>
    </source>
</evidence>
<keyword evidence="4 6" id="KW-0274">FAD</keyword>
<dbReference type="RefSeq" id="WP_184150321.1">
    <property type="nucleotide sequence ID" value="NZ_JACHKA010000001.1"/>
</dbReference>
<dbReference type="InterPro" id="IPR046373">
    <property type="entry name" value="Acyl-CoA_Oxase/DH_mid-dom_sf"/>
</dbReference>
<dbReference type="Pfam" id="PF00441">
    <property type="entry name" value="Acyl-CoA_dh_1"/>
    <property type="match status" value="1"/>
</dbReference>
<evidence type="ECO:0000256" key="2">
    <source>
        <dbReference type="ARBA" id="ARBA00009347"/>
    </source>
</evidence>
<proteinExistence type="inferred from homology"/>
<name>A0ABR6NBU2_9SPHN</name>
<feature type="domain" description="Acyl-CoA dehydrogenase/oxidase N-terminal" evidence="9">
    <location>
        <begin position="3"/>
        <end position="118"/>
    </location>
</feature>
<evidence type="ECO:0000256" key="4">
    <source>
        <dbReference type="ARBA" id="ARBA00022827"/>
    </source>
</evidence>
<dbReference type="PANTHER" id="PTHR43292:SF3">
    <property type="entry name" value="ACYL-COA DEHYDROGENASE FADE29"/>
    <property type="match status" value="1"/>
</dbReference>
<evidence type="ECO:0000259" key="7">
    <source>
        <dbReference type="Pfam" id="PF00441"/>
    </source>
</evidence>
<dbReference type="PANTHER" id="PTHR43292">
    <property type="entry name" value="ACYL-COA DEHYDROGENASE"/>
    <property type="match status" value="1"/>
</dbReference>